<protein>
    <submittedName>
        <fullName evidence="3">Uncharacterized protein</fullName>
    </submittedName>
</protein>
<evidence type="ECO:0000256" key="1">
    <source>
        <dbReference type="SAM" id="MobiDB-lite"/>
    </source>
</evidence>
<evidence type="ECO:0000256" key="2">
    <source>
        <dbReference type="SAM" id="SignalP"/>
    </source>
</evidence>
<organism evidence="3 5">
    <name type="scientific">Burkholderia glumae</name>
    <name type="common">Pseudomonas glumae</name>
    <dbReference type="NCBI Taxonomy" id="337"/>
    <lineage>
        <taxon>Bacteria</taxon>
        <taxon>Pseudomonadati</taxon>
        <taxon>Pseudomonadota</taxon>
        <taxon>Betaproteobacteria</taxon>
        <taxon>Burkholderiales</taxon>
        <taxon>Burkholderiaceae</taxon>
        <taxon>Burkholderia</taxon>
    </lineage>
</organism>
<reference evidence="4" key="2">
    <citation type="submission" date="2022-06" db="EMBL/GenBank/DDBJ databases">
        <title>Draft genome sequence of Burkholderia glumae strain GR20004 isolated from rice panicle showing bacterial panicle blight.</title>
        <authorList>
            <person name="Choi S.Y."/>
            <person name="Lee Y.H."/>
        </authorList>
    </citation>
    <scope>NUCLEOTIDE SEQUENCE</scope>
    <source>
        <strain evidence="4">GR20004</strain>
    </source>
</reference>
<proteinExistence type="predicted"/>
<dbReference type="EMBL" id="CP099583">
    <property type="protein sequence ID" value="USS44070.1"/>
    <property type="molecule type" value="Genomic_DNA"/>
</dbReference>
<gene>
    <name evidence="3" type="ORF">I6H06_06585</name>
    <name evidence="4" type="ORF">NFI99_10140</name>
</gene>
<dbReference type="Proteomes" id="UP000594892">
    <property type="component" value="Chromosome 1"/>
</dbReference>
<dbReference type="AlphaFoldDB" id="A0AAP9Y0Z9"/>
<feature type="compositionally biased region" description="Basic and acidic residues" evidence="1">
    <location>
        <begin position="140"/>
        <end position="166"/>
    </location>
</feature>
<evidence type="ECO:0000313" key="5">
    <source>
        <dbReference type="Proteomes" id="UP000594892"/>
    </source>
</evidence>
<evidence type="ECO:0000313" key="3">
    <source>
        <dbReference type="EMBL" id="QPQ91337.1"/>
    </source>
</evidence>
<dbReference type="Proteomes" id="UP001056386">
    <property type="component" value="Chromosome 2"/>
</dbReference>
<keyword evidence="6" id="KW-1185">Reference proteome</keyword>
<evidence type="ECO:0000313" key="4">
    <source>
        <dbReference type="EMBL" id="USS44070.1"/>
    </source>
</evidence>
<feature type="region of interest" description="Disordered" evidence="1">
    <location>
        <begin position="131"/>
        <end position="166"/>
    </location>
</feature>
<reference evidence="3 5" key="1">
    <citation type="submission" date="2020-12" db="EMBL/GenBank/DDBJ databases">
        <title>FDA dAtabase for Regulatory Grade micrObial Sequences (FDA-ARGOS): Supporting development and validation of Infectious Disease Dx tests.</title>
        <authorList>
            <person name="Minogue T."/>
            <person name="Wolcott M."/>
            <person name="Wasieloski L."/>
            <person name="Aguilar W."/>
            <person name="Moore D."/>
            <person name="Jaissle J."/>
            <person name="Tallon L."/>
            <person name="Sadzewicz L."/>
            <person name="Zhao X."/>
            <person name="Boylan J."/>
            <person name="Ott S."/>
            <person name="Bowen H."/>
            <person name="Vavikolanu K."/>
            <person name="Mehta A."/>
            <person name="Aluvathingal J."/>
            <person name="Nadendla S."/>
            <person name="Yan Y."/>
            <person name="Sichtig H."/>
        </authorList>
    </citation>
    <scope>NUCLEOTIDE SEQUENCE [LARGE SCALE GENOMIC DNA]</scope>
    <source>
        <strain evidence="3 5">FDAARGOS_949</strain>
    </source>
</reference>
<feature type="signal peptide" evidence="2">
    <location>
        <begin position="1"/>
        <end position="19"/>
    </location>
</feature>
<accession>A0AAP9Y0Z9</accession>
<sequence>MMKKSFLTILAFLATPLIAAEGSGTQPPSVEVKFGKPTVKQKLFYEKMYEKKPFPDATLYYYDNGVYKIISPGEEHYGVYVVQGHLTDDEYAVHYISLPSSDWGGKTAHHFLKFNRKTGVFTQQATWEDDPNIAPQHGRFTQDENTIHDPRPIKWDTHSEVEQRNR</sequence>
<name>A0AAP9Y0Z9_BURGL</name>
<dbReference type="EMBL" id="CP065600">
    <property type="protein sequence ID" value="QPQ91337.1"/>
    <property type="molecule type" value="Genomic_DNA"/>
</dbReference>
<evidence type="ECO:0000313" key="6">
    <source>
        <dbReference type="Proteomes" id="UP001056386"/>
    </source>
</evidence>
<keyword evidence="2" id="KW-0732">Signal</keyword>
<feature type="chain" id="PRO_5042873028" evidence="2">
    <location>
        <begin position="20"/>
        <end position="166"/>
    </location>
</feature>